<accession>A0ACB8JGG6</accession>
<keyword evidence="2" id="KW-1185">Reference proteome</keyword>
<proteinExistence type="predicted"/>
<gene>
    <name evidence="1" type="ORF">KPL71_021523</name>
</gene>
<evidence type="ECO:0000313" key="1">
    <source>
        <dbReference type="EMBL" id="KAH9716631.1"/>
    </source>
</evidence>
<organism evidence="1 2">
    <name type="scientific">Citrus sinensis</name>
    <name type="common">Sweet orange</name>
    <name type="synonym">Citrus aurantium var. sinensis</name>
    <dbReference type="NCBI Taxonomy" id="2711"/>
    <lineage>
        <taxon>Eukaryota</taxon>
        <taxon>Viridiplantae</taxon>
        <taxon>Streptophyta</taxon>
        <taxon>Embryophyta</taxon>
        <taxon>Tracheophyta</taxon>
        <taxon>Spermatophyta</taxon>
        <taxon>Magnoliopsida</taxon>
        <taxon>eudicotyledons</taxon>
        <taxon>Gunneridae</taxon>
        <taxon>Pentapetalae</taxon>
        <taxon>rosids</taxon>
        <taxon>malvids</taxon>
        <taxon>Sapindales</taxon>
        <taxon>Rutaceae</taxon>
        <taxon>Aurantioideae</taxon>
        <taxon>Citrus</taxon>
    </lineage>
</organism>
<evidence type="ECO:0000313" key="2">
    <source>
        <dbReference type="Proteomes" id="UP000829398"/>
    </source>
</evidence>
<dbReference type="EMBL" id="CM039176">
    <property type="protein sequence ID" value="KAH9716631.1"/>
    <property type="molecule type" value="Genomic_DNA"/>
</dbReference>
<name>A0ACB8JGG6_CITSI</name>
<dbReference type="Proteomes" id="UP000829398">
    <property type="component" value="Chromosome 7"/>
</dbReference>
<reference evidence="2" key="1">
    <citation type="journal article" date="2023" name="Hortic. Res.">
        <title>A chromosome-level phased genome enabling allele-level studies in sweet orange: a case study on citrus Huanglongbing tolerance.</title>
        <authorList>
            <person name="Wu B."/>
            <person name="Yu Q."/>
            <person name="Deng Z."/>
            <person name="Duan Y."/>
            <person name="Luo F."/>
            <person name="Gmitter F. Jr."/>
        </authorList>
    </citation>
    <scope>NUCLEOTIDE SEQUENCE [LARGE SCALE GENOMIC DNA]</scope>
    <source>
        <strain evidence="2">cv. Valencia</strain>
    </source>
</reference>
<comment type="caution">
    <text evidence="1">The sequence shown here is derived from an EMBL/GenBank/DDBJ whole genome shotgun (WGS) entry which is preliminary data.</text>
</comment>
<protein>
    <submittedName>
        <fullName evidence="1">tRNA pseudouridine synthase</fullName>
    </submittedName>
</protein>
<sequence length="655" mass="73937">MAIYPLRLLHSPWSARSITSTLSTVGFSNKISAVNLVRLSCYRCPASSSSKSSPSVSHTLTRPTPNSSDDKWEPVRKTKVALRVGYVGTDYRGLQMQRDEHSLSSVGRRLQEVGKSCSTLAGDDLRAIVAITRMSRGQWFPLSARVPHFMRAMVSIDRKLQVGWVWLVCFKDNLVQVDCIDHVMCLGPLASMDLVKALHFWNVAIEGELETALFKAGGIRESNYGNLQKIAWARSSRTDKGVHSLATMICLKMEIPPDAWKDDPYGIDLAKRVNAHLPRNIKVFSILPSQRSFDPRRECNLRKYSYLLPAEVIGINSQLTAAEIDSHISDFNAILNEFEKHKHFNSKLVLHERSKYRRKPHKTGRVSKRAKASKDAVFSRVEESEGEEDGFSKVEESDGEEDLGIGGEISSDDEKANQNSMVSGVHQEDCCNQHANGLKDQNSSSVIRARWLYETDEADKLSASHFRKIFSCSCGKLEKSLGFGYVEISISGESFMLHQASLFKNCFSKYDFIIRKMVGTAVAVKRKLLPRDILTLSLAKHSRIVLPLAPSEVLFLRANSFSVRTRPGVTRPEMQTMVESEEILKMVDEFYTSVTLPEVSKFLDATKSPWTEWIENLEKFTSIPNEQLDEVRNAWQLWKEKRFESKTIVESAISV</sequence>